<reference evidence="2 3" key="1">
    <citation type="submission" date="2021-07" db="EMBL/GenBank/DDBJ databases">
        <authorList>
            <consortium name="Genoscope - CEA"/>
            <person name="William W."/>
        </authorList>
    </citation>
    <scope>NUCLEOTIDE SEQUENCE [LARGE SCALE GENOMIC DNA]</scope>
</reference>
<dbReference type="EMBL" id="LS974621">
    <property type="protein sequence ID" value="CAG7876608.1"/>
    <property type="molecule type" value="Genomic_DNA"/>
</dbReference>
<sequence length="164" mass="19251">MRMRKSWRGILIWDKQGGPNLYETSKPLTSMHLDTIAKMLKFFYCQQAVFEIHDFSSYSWRVLSITRDWSIPHHQLGVFLKGNAYFVVKDGRAFRGSTNTYKTVYIIGEECFKSVRLGESRKDWRRKLVCGFGVGMFYPPHVFSSYLPSLVQVNQPHKKNERDT</sequence>
<evidence type="ECO:0000313" key="3">
    <source>
        <dbReference type="Proteomes" id="UP000694005"/>
    </source>
</evidence>
<dbReference type="InterPro" id="IPR006527">
    <property type="entry name" value="F-box-assoc_dom_typ1"/>
</dbReference>
<evidence type="ECO:0000313" key="2">
    <source>
        <dbReference type="EMBL" id="CAG7876608.1"/>
    </source>
</evidence>
<dbReference type="Proteomes" id="UP000694005">
    <property type="component" value="Chromosome A05"/>
</dbReference>
<gene>
    <name evidence="2" type="ORF">BRAPAZ1V2_A05P31290.2</name>
</gene>
<accession>A0A8D9DNS5</accession>
<proteinExistence type="predicted"/>
<dbReference type="Gramene" id="A05p31290.2_BraZ1">
    <property type="protein sequence ID" value="A05p31290.2_BraZ1.CDS"/>
    <property type="gene ID" value="A05g31290.2_BraZ1"/>
</dbReference>
<organism evidence="2 3">
    <name type="scientific">Brassica campestris</name>
    <name type="common">Field mustard</name>
    <dbReference type="NCBI Taxonomy" id="3711"/>
    <lineage>
        <taxon>Eukaryota</taxon>
        <taxon>Viridiplantae</taxon>
        <taxon>Streptophyta</taxon>
        <taxon>Embryophyta</taxon>
        <taxon>Tracheophyta</taxon>
        <taxon>Spermatophyta</taxon>
        <taxon>Magnoliopsida</taxon>
        <taxon>eudicotyledons</taxon>
        <taxon>Gunneridae</taxon>
        <taxon>Pentapetalae</taxon>
        <taxon>rosids</taxon>
        <taxon>malvids</taxon>
        <taxon>Brassicales</taxon>
        <taxon>Brassicaceae</taxon>
        <taxon>Brassiceae</taxon>
        <taxon>Brassica</taxon>
    </lineage>
</organism>
<dbReference type="Pfam" id="PF07734">
    <property type="entry name" value="FBA_1"/>
    <property type="match status" value="1"/>
</dbReference>
<name>A0A8D9DNS5_BRACM</name>
<feature type="domain" description="F-box associated beta-propeller type 1" evidence="1">
    <location>
        <begin position="38"/>
        <end position="89"/>
    </location>
</feature>
<evidence type="ECO:0000259" key="1">
    <source>
        <dbReference type="Pfam" id="PF07734"/>
    </source>
</evidence>
<protein>
    <recommendedName>
        <fullName evidence="1">F-box associated beta-propeller type 1 domain-containing protein</fullName>
    </recommendedName>
</protein>
<dbReference type="AlphaFoldDB" id="A0A8D9DNS5"/>